<sequence length="80" mass="9224">MNMSIQDWLQSADVLLSLLLDSLENTDYMEDWDLCLRLLENLSLDLIGQVQCLLEDRAVCLQFLGSLWADDLSTWAFLNI</sequence>
<keyword evidence="3" id="KW-1185">Reference proteome</keyword>
<proteinExistence type="predicted"/>
<dbReference type="AlphaFoldDB" id="A0A498MN65"/>
<evidence type="ECO:0000313" key="1">
    <source>
        <dbReference type="EMBL" id="RXN22311.1"/>
    </source>
</evidence>
<protein>
    <submittedName>
        <fullName evidence="1">Uncharacterized protein</fullName>
    </submittedName>
</protein>
<evidence type="ECO:0000313" key="3">
    <source>
        <dbReference type="Proteomes" id="UP000290572"/>
    </source>
</evidence>
<dbReference type="EMBL" id="QBIY01012596">
    <property type="protein sequence ID" value="RXN22311.1"/>
    <property type="molecule type" value="Genomic_DNA"/>
</dbReference>
<dbReference type="EMBL" id="QBIY01011834">
    <property type="protein sequence ID" value="RXN28753.1"/>
    <property type="molecule type" value="Genomic_DNA"/>
</dbReference>
<dbReference type="Proteomes" id="UP000290572">
    <property type="component" value="Unassembled WGS sequence"/>
</dbReference>
<organism evidence="1 3">
    <name type="scientific">Labeo rohita</name>
    <name type="common">Indian major carp</name>
    <name type="synonym">Cyprinus rohita</name>
    <dbReference type="NCBI Taxonomy" id="84645"/>
    <lineage>
        <taxon>Eukaryota</taxon>
        <taxon>Metazoa</taxon>
        <taxon>Chordata</taxon>
        <taxon>Craniata</taxon>
        <taxon>Vertebrata</taxon>
        <taxon>Euteleostomi</taxon>
        <taxon>Actinopterygii</taxon>
        <taxon>Neopterygii</taxon>
        <taxon>Teleostei</taxon>
        <taxon>Ostariophysi</taxon>
        <taxon>Cypriniformes</taxon>
        <taxon>Cyprinidae</taxon>
        <taxon>Labeoninae</taxon>
        <taxon>Labeonini</taxon>
        <taxon>Labeo</taxon>
    </lineage>
</organism>
<accession>A0A498MN65</accession>
<name>A0A498MN65_LABRO</name>
<gene>
    <name evidence="2" type="ORF">ROHU_019016</name>
    <name evidence="1" type="ORF">ROHU_023527</name>
</gene>
<reference evidence="1 3" key="1">
    <citation type="submission" date="2018-03" db="EMBL/GenBank/DDBJ databases">
        <title>Draft genome sequence of Rohu Carp (Labeo rohita).</title>
        <authorList>
            <person name="Das P."/>
            <person name="Kushwaha B."/>
            <person name="Joshi C.G."/>
            <person name="Kumar D."/>
            <person name="Nagpure N.S."/>
            <person name="Sahoo L."/>
            <person name="Das S.P."/>
            <person name="Bit A."/>
            <person name="Patnaik S."/>
            <person name="Meher P.K."/>
            <person name="Jayasankar P."/>
            <person name="Koringa P.G."/>
            <person name="Patel N.V."/>
            <person name="Hinsu A.T."/>
            <person name="Kumar R."/>
            <person name="Pandey M."/>
            <person name="Agarwal S."/>
            <person name="Srivastava S."/>
            <person name="Singh M."/>
            <person name="Iquebal M.A."/>
            <person name="Jaiswal S."/>
            <person name="Angadi U.B."/>
            <person name="Kumar N."/>
            <person name="Raza M."/>
            <person name="Shah T.M."/>
            <person name="Rai A."/>
            <person name="Jena J.K."/>
        </authorList>
    </citation>
    <scope>NUCLEOTIDE SEQUENCE [LARGE SCALE GENOMIC DNA]</scope>
    <source>
        <strain evidence="1">DASCIFA01</strain>
        <tissue evidence="1">Testis</tissue>
    </source>
</reference>
<comment type="caution">
    <text evidence="1">The sequence shown here is derived from an EMBL/GenBank/DDBJ whole genome shotgun (WGS) entry which is preliminary data.</text>
</comment>
<evidence type="ECO:0000313" key="2">
    <source>
        <dbReference type="EMBL" id="RXN28753.1"/>
    </source>
</evidence>